<organism evidence="9">
    <name type="scientific">Oikopleura dioica</name>
    <name type="common">Tunicate</name>
    <dbReference type="NCBI Taxonomy" id="34765"/>
    <lineage>
        <taxon>Eukaryota</taxon>
        <taxon>Metazoa</taxon>
        <taxon>Chordata</taxon>
        <taxon>Tunicata</taxon>
        <taxon>Appendicularia</taxon>
        <taxon>Copelata</taxon>
        <taxon>Oikopleuridae</taxon>
        <taxon>Oikopleura</taxon>
    </lineage>
</organism>
<keyword evidence="7" id="KW-0812">Transmembrane</keyword>
<feature type="domain" description="Fe2OG dioxygenase" evidence="8">
    <location>
        <begin position="214"/>
        <end position="320"/>
    </location>
</feature>
<keyword evidence="5" id="KW-0408">Iron</keyword>
<dbReference type="InterPro" id="IPR044862">
    <property type="entry name" value="Pro_4_hyd_alph_FE2OG_OXY"/>
</dbReference>
<accession>E4YID7</accession>
<feature type="transmembrane region" description="Helical" evidence="7">
    <location>
        <begin position="33"/>
        <end position="57"/>
    </location>
</feature>
<dbReference type="InterPro" id="IPR039210">
    <property type="entry name" value="OGFOD3"/>
</dbReference>
<dbReference type="GO" id="GO:0016705">
    <property type="term" value="F:oxidoreductase activity, acting on paired donors, with incorporation or reduction of molecular oxygen"/>
    <property type="evidence" value="ECO:0007669"/>
    <property type="project" value="InterPro"/>
</dbReference>
<dbReference type="GO" id="GO:0016020">
    <property type="term" value="C:membrane"/>
    <property type="evidence" value="ECO:0007669"/>
    <property type="project" value="TreeGrafter"/>
</dbReference>
<keyword evidence="7" id="KW-1133">Transmembrane helix</keyword>
<evidence type="ECO:0000256" key="5">
    <source>
        <dbReference type="ARBA" id="ARBA00023004"/>
    </source>
</evidence>
<evidence type="ECO:0000259" key="8">
    <source>
        <dbReference type="PROSITE" id="PS51471"/>
    </source>
</evidence>
<evidence type="ECO:0000256" key="7">
    <source>
        <dbReference type="SAM" id="Phobius"/>
    </source>
</evidence>
<keyword evidence="4" id="KW-0560">Oxidoreductase</keyword>
<feature type="compositionally biased region" description="Basic and acidic residues" evidence="6">
    <location>
        <begin position="1"/>
        <end position="23"/>
    </location>
</feature>
<name>E4YID7_OIKDI</name>
<keyword evidence="3" id="KW-0223">Dioxygenase</keyword>
<dbReference type="SMART" id="SM00702">
    <property type="entry name" value="P4Hc"/>
    <property type="match status" value="1"/>
</dbReference>
<evidence type="ECO:0000256" key="4">
    <source>
        <dbReference type="ARBA" id="ARBA00023002"/>
    </source>
</evidence>
<comment type="cofactor">
    <cofactor evidence="1">
        <name>L-ascorbate</name>
        <dbReference type="ChEBI" id="CHEBI:38290"/>
    </cofactor>
</comment>
<keyword evidence="7" id="KW-0472">Membrane</keyword>
<sequence>MVEEELRKRATEKSEKKKDAPEMKKKKKKRKPLVYRGPETWVVMLWMAVIGGAYWFAVNVYFKEIRILASVQDDVDKFEEVKCSPEHAEKPQVPRCTPTKCGRLVLDGLLAPREIEVLKRMAIEGTGALGGGAGGASILELSSSTVSSGEKFQSLFQLREASVKNDNNDNFRIMVERLYSKDNLGVYYSAKTKVATAIETAFGLEDDVLSLAAPTFFSQLSREPAKTKNDEYWHSHIDSKQYPSFDYTALVYLNDYEEDFTGGRFFFETSSIAGTEEEAAVEPKAGRVSAFTSGAENPHRVEKVASSRRLAFTMGFTCNPEFAIADPALPPLPDQ</sequence>
<dbReference type="Gene3D" id="2.60.120.620">
    <property type="entry name" value="q2cbj1_9rhob like domain"/>
    <property type="match status" value="1"/>
</dbReference>
<proteinExistence type="predicted"/>
<feature type="region of interest" description="Disordered" evidence="6">
    <location>
        <begin position="1"/>
        <end position="29"/>
    </location>
</feature>
<evidence type="ECO:0000256" key="2">
    <source>
        <dbReference type="ARBA" id="ARBA00022723"/>
    </source>
</evidence>
<dbReference type="AlphaFoldDB" id="E4YID7"/>
<dbReference type="Proteomes" id="UP000011014">
    <property type="component" value="Unassembled WGS sequence"/>
</dbReference>
<evidence type="ECO:0000313" key="9">
    <source>
        <dbReference type="EMBL" id="CBY35248.1"/>
    </source>
</evidence>
<keyword evidence="2" id="KW-0479">Metal-binding</keyword>
<dbReference type="GO" id="GO:0051213">
    <property type="term" value="F:dioxygenase activity"/>
    <property type="evidence" value="ECO:0007669"/>
    <property type="project" value="UniProtKB-KW"/>
</dbReference>
<evidence type="ECO:0000256" key="6">
    <source>
        <dbReference type="SAM" id="MobiDB-lite"/>
    </source>
</evidence>
<dbReference type="InterPro" id="IPR006620">
    <property type="entry name" value="Pro_4_hyd_alph"/>
</dbReference>
<protein>
    <recommendedName>
        <fullName evidence="8">Fe2OG dioxygenase domain-containing protein</fullName>
    </recommendedName>
</protein>
<evidence type="ECO:0000256" key="1">
    <source>
        <dbReference type="ARBA" id="ARBA00001961"/>
    </source>
</evidence>
<dbReference type="GO" id="GO:0031418">
    <property type="term" value="F:L-ascorbic acid binding"/>
    <property type="evidence" value="ECO:0007669"/>
    <property type="project" value="InterPro"/>
</dbReference>
<gene>
    <name evidence="9" type="ORF">GSOID_T00027053001</name>
</gene>
<dbReference type="GO" id="GO:0005506">
    <property type="term" value="F:iron ion binding"/>
    <property type="evidence" value="ECO:0007669"/>
    <property type="project" value="InterPro"/>
</dbReference>
<dbReference type="PROSITE" id="PS51471">
    <property type="entry name" value="FE2OG_OXY"/>
    <property type="match status" value="1"/>
</dbReference>
<dbReference type="EMBL" id="FN654605">
    <property type="protein sequence ID" value="CBY35248.1"/>
    <property type="molecule type" value="Genomic_DNA"/>
</dbReference>
<dbReference type="PANTHER" id="PTHR14650">
    <property type="entry name" value="PROLYL HYDROXYLASE-RELATED"/>
    <property type="match status" value="1"/>
</dbReference>
<dbReference type="PANTHER" id="PTHR14650:SF1">
    <property type="entry name" value="2-OXOGLUTARATE AND IRON-DEPENDENT OXYGENASE DOMAIN-CONTAINING PROTEIN 3"/>
    <property type="match status" value="1"/>
</dbReference>
<dbReference type="Pfam" id="PF13640">
    <property type="entry name" value="2OG-FeII_Oxy_3"/>
    <property type="match status" value="1"/>
</dbReference>
<reference evidence="9" key="1">
    <citation type="journal article" date="2010" name="Science">
        <title>Plasticity of animal genome architecture unmasked by rapid evolution of a pelagic tunicate.</title>
        <authorList>
            <person name="Denoeud F."/>
            <person name="Henriet S."/>
            <person name="Mungpakdee S."/>
            <person name="Aury J.M."/>
            <person name="Da Silva C."/>
            <person name="Brinkmann H."/>
            <person name="Mikhaleva J."/>
            <person name="Olsen L.C."/>
            <person name="Jubin C."/>
            <person name="Canestro C."/>
            <person name="Bouquet J.M."/>
            <person name="Danks G."/>
            <person name="Poulain J."/>
            <person name="Campsteijn C."/>
            <person name="Adamski M."/>
            <person name="Cross I."/>
            <person name="Yadetie F."/>
            <person name="Muffato M."/>
            <person name="Louis A."/>
            <person name="Butcher S."/>
            <person name="Tsagkogeorga G."/>
            <person name="Konrad A."/>
            <person name="Singh S."/>
            <person name="Jensen M.F."/>
            <person name="Cong E.H."/>
            <person name="Eikeseth-Otteraa H."/>
            <person name="Noel B."/>
            <person name="Anthouard V."/>
            <person name="Porcel B.M."/>
            <person name="Kachouri-Lafond R."/>
            <person name="Nishino A."/>
            <person name="Ugolini M."/>
            <person name="Chourrout P."/>
            <person name="Nishida H."/>
            <person name="Aasland R."/>
            <person name="Huzurbazar S."/>
            <person name="Westhof E."/>
            <person name="Delsuc F."/>
            <person name="Lehrach H."/>
            <person name="Reinhardt R."/>
            <person name="Weissenbach J."/>
            <person name="Roy S.W."/>
            <person name="Artiguenave F."/>
            <person name="Postlethwait J.H."/>
            <person name="Manak J.R."/>
            <person name="Thompson E.M."/>
            <person name="Jaillon O."/>
            <person name="Du Pasquier L."/>
            <person name="Boudinot P."/>
            <person name="Liberles D.A."/>
            <person name="Volff J.N."/>
            <person name="Philippe H."/>
            <person name="Lenhard B."/>
            <person name="Roest Crollius H."/>
            <person name="Wincker P."/>
            <person name="Chourrout D."/>
        </authorList>
    </citation>
    <scope>NUCLEOTIDE SEQUENCE [LARGE SCALE GENOMIC DNA]</scope>
</reference>
<dbReference type="InterPro" id="IPR005123">
    <property type="entry name" value="Oxoglu/Fe-dep_dioxygenase_dom"/>
</dbReference>
<evidence type="ECO:0000256" key="3">
    <source>
        <dbReference type="ARBA" id="ARBA00022964"/>
    </source>
</evidence>